<organism evidence="10 11">
    <name type="scientific">Ancrocorticia populi</name>
    <dbReference type="NCBI Taxonomy" id="2175228"/>
    <lineage>
        <taxon>Bacteria</taxon>
        <taxon>Bacillati</taxon>
        <taxon>Actinomycetota</taxon>
        <taxon>Actinomycetes</taxon>
        <taxon>Actinomycetales</taxon>
        <taxon>Actinomycetaceae</taxon>
        <taxon>Ancrocorticia</taxon>
    </lineage>
</organism>
<dbReference type="Pfam" id="PF00072">
    <property type="entry name" value="Response_reg"/>
    <property type="match status" value="1"/>
</dbReference>
<keyword evidence="11" id="KW-1185">Reference proteome</keyword>
<feature type="domain" description="OmpR/PhoB-type" evidence="9">
    <location>
        <begin position="150"/>
        <end position="247"/>
    </location>
</feature>
<dbReference type="SUPFAM" id="SSF52172">
    <property type="entry name" value="CheY-like"/>
    <property type="match status" value="1"/>
</dbReference>
<dbReference type="InterPro" id="IPR001789">
    <property type="entry name" value="Sig_transdc_resp-reg_receiver"/>
</dbReference>
<evidence type="ECO:0000256" key="7">
    <source>
        <dbReference type="PROSITE-ProRule" id="PRU01091"/>
    </source>
</evidence>
<dbReference type="RefSeq" id="WP_109093236.1">
    <property type="nucleotide sequence ID" value="NZ_CAMELQ010000117.1"/>
</dbReference>
<dbReference type="SMART" id="SM00862">
    <property type="entry name" value="Trans_reg_C"/>
    <property type="match status" value="1"/>
</dbReference>
<dbReference type="GO" id="GO:0000976">
    <property type="term" value="F:transcription cis-regulatory region binding"/>
    <property type="evidence" value="ECO:0007669"/>
    <property type="project" value="TreeGrafter"/>
</dbReference>
<sequence>MGVGPELIKLRDKLPQLQHADGTPLHALVVDDEPTLADLVAMGLTICGWEVTVANEGRSAVEQARSTNPDVLVLDWMLPGMDGLEVLSKIRAFDSEVPALFLTAKDSVENRIEGLTAGGDDYLTKPFAMEELLIRLHRLVQRSGVIAQDSSELTVGDLRMNTRTHEVARAGEEIDLTATQFELLRYLMENARAVLSKNQILDHVWGFDFGGHSNIVELYISYLRKKIDVGREPMIHTVRGVGYVIRPV</sequence>
<evidence type="ECO:0000256" key="5">
    <source>
        <dbReference type="ARBA" id="ARBA00023163"/>
    </source>
</evidence>
<feature type="domain" description="Response regulatory" evidence="8">
    <location>
        <begin position="26"/>
        <end position="140"/>
    </location>
</feature>
<dbReference type="GO" id="GO:0000156">
    <property type="term" value="F:phosphorelay response regulator activity"/>
    <property type="evidence" value="ECO:0007669"/>
    <property type="project" value="TreeGrafter"/>
</dbReference>
<dbReference type="SMART" id="SM00448">
    <property type="entry name" value="REC"/>
    <property type="match status" value="1"/>
</dbReference>
<dbReference type="GO" id="GO:0005829">
    <property type="term" value="C:cytosol"/>
    <property type="evidence" value="ECO:0007669"/>
    <property type="project" value="TreeGrafter"/>
</dbReference>
<dbReference type="AlphaFoldDB" id="A0A2V1KBT5"/>
<accession>A0A2V1KBT5</accession>
<comment type="caution">
    <text evidence="10">The sequence shown here is derived from an EMBL/GenBank/DDBJ whole genome shotgun (WGS) entry which is preliminary data.</text>
</comment>
<reference evidence="11" key="1">
    <citation type="submission" date="2018-05" db="EMBL/GenBank/DDBJ databases">
        <authorList>
            <person name="Li Y."/>
        </authorList>
    </citation>
    <scope>NUCLEOTIDE SEQUENCE [LARGE SCALE GENOMIC DNA]</scope>
    <source>
        <strain evidence="11">sk1b4</strain>
    </source>
</reference>
<dbReference type="Gene3D" id="3.40.50.2300">
    <property type="match status" value="1"/>
</dbReference>
<evidence type="ECO:0000259" key="9">
    <source>
        <dbReference type="PROSITE" id="PS51755"/>
    </source>
</evidence>
<name>A0A2V1KBT5_9ACTO</name>
<dbReference type="PANTHER" id="PTHR48111">
    <property type="entry name" value="REGULATOR OF RPOS"/>
    <property type="match status" value="1"/>
</dbReference>
<evidence type="ECO:0000256" key="4">
    <source>
        <dbReference type="ARBA" id="ARBA00023125"/>
    </source>
</evidence>
<evidence type="ECO:0000313" key="10">
    <source>
        <dbReference type="EMBL" id="PWF27740.1"/>
    </source>
</evidence>
<evidence type="ECO:0000256" key="6">
    <source>
        <dbReference type="PROSITE-ProRule" id="PRU00169"/>
    </source>
</evidence>
<keyword evidence="2" id="KW-0902">Two-component regulatory system</keyword>
<dbReference type="GO" id="GO:0032993">
    <property type="term" value="C:protein-DNA complex"/>
    <property type="evidence" value="ECO:0007669"/>
    <property type="project" value="TreeGrafter"/>
</dbReference>
<evidence type="ECO:0000256" key="3">
    <source>
        <dbReference type="ARBA" id="ARBA00023015"/>
    </source>
</evidence>
<evidence type="ECO:0000256" key="1">
    <source>
        <dbReference type="ARBA" id="ARBA00022553"/>
    </source>
</evidence>
<protein>
    <submittedName>
        <fullName evidence="10">DNA-binding response regulator</fullName>
    </submittedName>
</protein>
<feature type="modified residue" description="4-aspartylphosphate" evidence="6">
    <location>
        <position position="75"/>
    </location>
</feature>
<dbReference type="PROSITE" id="PS51755">
    <property type="entry name" value="OMPR_PHOB"/>
    <property type="match status" value="1"/>
</dbReference>
<dbReference type="Gene3D" id="1.10.10.10">
    <property type="entry name" value="Winged helix-like DNA-binding domain superfamily/Winged helix DNA-binding domain"/>
    <property type="match status" value="1"/>
</dbReference>
<dbReference type="PROSITE" id="PS50110">
    <property type="entry name" value="RESPONSE_REGULATORY"/>
    <property type="match status" value="1"/>
</dbReference>
<evidence type="ECO:0000259" key="8">
    <source>
        <dbReference type="PROSITE" id="PS50110"/>
    </source>
</evidence>
<dbReference type="InterPro" id="IPR001867">
    <property type="entry name" value="OmpR/PhoB-type_DNA-bd"/>
</dbReference>
<keyword evidence="5" id="KW-0804">Transcription</keyword>
<dbReference type="EMBL" id="QETB01000001">
    <property type="protein sequence ID" value="PWF27740.1"/>
    <property type="molecule type" value="Genomic_DNA"/>
</dbReference>
<dbReference type="InterPro" id="IPR039420">
    <property type="entry name" value="WalR-like"/>
</dbReference>
<dbReference type="FunFam" id="1.10.10.10:FF:000005">
    <property type="entry name" value="Two-component system response regulator"/>
    <property type="match status" value="1"/>
</dbReference>
<dbReference type="OrthoDB" id="9812490at2"/>
<feature type="DNA-binding region" description="OmpR/PhoB-type" evidence="7">
    <location>
        <begin position="150"/>
        <end position="247"/>
    </location>
</feature>
<dbReference type="Pfam" id="PF00486">
    <property type="entry name" value="Trans_reg_C"/>
    <property type="match status" value="1"/>
</dbReference>
<keyword evidence="1 6" id="KW-0597">Phosphoprotein</keyword>
<dbReference type="InterPro" id="IPR011006">
    <property type="entry name" value="CheY-like_superfamily"/>
</dbReference>
<dbReference type="Proteomes" id="UP000245283">
    <property type="component" value="Unassembled WGS sequence"/>
</dbReference>
<dbReference type="GO" id="GO:0006355">
    <property type="term" value="P:regulation of DNA-templated transcription"/>
    <property type="evidence" value="ECO:0007669"/>
    <property type="project" value="InterPro"/>
</dbReference>
<proteinExistence type="predicted"/>
<evidence type="ECO:0000313" key="11">
    <source>
        <dbReference type="Proteomes" id="UP000245283"/>
    </source>
</evidence>
<dbReference type="FunFam" id="3.40.50.2300:FF:000001">
    <property type="entry name" value="DNA-binding response regulator PhoB"/>
    <property type="match status" value="1"/>
</dbReference>
<keyword evidence="3" id="KW-0805">Transcription regulation</keyword>
<dbReference type="CDD" id="cd00383">
    <property type="entry name" value="trans_reg_C"/>
    <property type="match status" value="1"/>
</dbReference>
<gene>
    <name evidence="10" type="ORF">DD236_00545</name>
</gene>
<keyword evidence="4 7" id="KW-0238">DNA-binding</keyword>
<evidence type="ECO:0000256" key="2">
    <source>
        <dbReference type="ARBA" id="ARBA00023012"/>
    </source>
</evidence>
<dbReference type="InterPro" id="IPR036388">
    <property type="entry name" value="WH-like_DNA-bd_sf"/>
</dbReference>
<dbReference type="PANTHER" id="PTHR48111:SF28">
    <property type="entry name" value="TRANSCRIPTIONAL REGULATORY PROTEIN TCRX-RELATED"/>
    <property type="match status" value="1"/>
</dbReference>